<feature type="region of interest" description="Disordered" evidence="1">
    <location>
        <begin position="1"/>
        <end position="224"/>
    </location>
</feature>
<dbReference type="AlphaFoldDB" id="A0A5C3Q276"/>
<feature type="compositionally biased region" description="Low complexity" evidence="1">
    <location>
        <begin position="356"/>
        <end position="371"/>
    </location>
</feature>
<proteinExistence type="predicted"/>
<evidence type="ECO:0000256" key="1">
    <source>
        <dbReference type="SAM" id="MobiDB-lite"/>
    </source>
</evidence>
<feature type="compositionally biased region" description="Low complexity" evidence="1">
    <location>
        <begin position="185"/>
        <end position="202"/>
    </location>
</feature>
<accession>A0A5C3Q276</accession>
<feature type="compositionally biased region" description="Polar residues" evidence="1">
    <location>
        <begin position="305"/>
        <end position="318"/>
    </location>
</feature>
<organism evidence="2 3">
    <name type="scientific">Pterulicium gracile</name>
    <dbReference type="NCBI Taxonomy" id="1884261"/>
    <lineage>
        <taxon>Eukaryota</taxon>
        <taxon>Fungi</taxon>
        <taxon>Dikarya</taxon>
        <taxon>Basidiomycota</taxon>
        <taxon>Agaricomycotina</taxon>
        <taxon>Agaricomycetes</taxon>
        <taxon>Agaricomycetidae</taxon>
        <taxon>Agaricales</taxon>
        <taxon>Pleurotineae</taxon>
        <taxon>Pterulaceae</taxon>
        <taxon>Pterulicium</taxon>
    </lineage>
</organism>
<feature type="compositionally biased region" description="Basic residues" evidence="1">
    <location>
        <begin position="422"/>
        <end position="433"/>
    </location>
</feature>
<sequence>MSNLKKRSSTVQVAAKPLTRTVPIHYPAGDERSRPPVSKNTKPTKPNDNLLIQRATQQDKQDPQPSLKQLADDGVKVLDYAFLPPRHPPIKPYRKIAVQTQPSVRLPGDDDEAHAKRRLLRRESTEPVIDSSQSQSQGSQKPANPRALRRGFKDLNMEGDDSKENLASTGCSQLSDADSMMLGISSQSQSQPMPSLTMSQSQDTKAEDIPTPLVTPNGSYDWSRTNTQETNARVKAAIHNVDDNLGLGAESSELPSLSQRRALRRSSPLKLEPSLPPRSLSPYPPRLPQTPLVANQRRKLVRATPRTSSQCDLTLPSTSASPAAPTRRNPRRNAEEAAPAPTEVPQPEGRARRTVRVAAPRAAPVATATAPTRKKSVQPVAPTKTTAKRKRAVDEDEEEEEPEKAKAGRAKKAKVVVEGKKASKAKAAAKGKATKAPAKNVATKGRTTRNSARA</sequence>
<feature type="compositionally biased region" description="Basic and acidic residues" evidence="1">
    <location>
        <begin position="151"/>
        <end position="164"/>
    </location>
</feature>
<feature type="compositionally biased region" description="Low complexity" evidence="1">
    <location>
        <begin position="131"/>
        <end position="140"/>
    </location>
</feature>
<feature type="compositionally biased region" description="Polar residues" evidence="1">
    <location>
        <begin position="214"/>
        <end position="224"/>
    </location>
</feature>
<gene>
    <name evidence="2" type="ORF">BDV98DRAFT_598807</name>
</gene>
<feature type="compositionally biased region" description="Low complexity" evidence="1">
    <location>
        <begin position="254"/>
        <end position="281"/>
    </location>
</feature>
<feature type="region of interest" description="Disordered" evidence="1">
    <location>
        <begin position="243"/>
        <end position="454"/>
    </location>
</feature>
<feature type="compositionally biased region" description="Polar residues" evidence="1">
    <location>
        <begin position="165"/>
        <end position="176"/>
    </location>
</feature>
<evidence type="ECO:0000313" key="2">
    <source>
        <dbReference type="EMBL" id="TFK95237.1"/>
    </source>
</evidence>
<dbReference type="Proteomes" id="UP000305067">
    <property type="component" value="Unassembled WGS sequence"/>
</dbReference>
<name>A0A5C3Q276_9AGAR</name>
<dbReference type="EMBL" id="ML178900">
    <property type="protein sequence ID" value="TFK95237.1"/>
    <property type="molecule type" value="Genomic_DNA"/>
</dbReference>
<keyword evidence="3" id="KW-1185">Reference proteome</keyword>
<protein>
    <submittedName>
        <fullName evidence="2">Uncharacterized protein</fullName>
    </submittedName>
</protein>
<feature type="compositionally biased region" description="Polar residues" evidence="1">
    <location>
        <begin position="38"/>
        <end position="47"/>
    </location>
</feature>
<evidence type="ECO:0000313" key="3">
    <source>
        <dbReference type="Proteomes" id="UP000305067"/>
    </source>
</evidence>
<reference evidence="2 3" key="1">
    <citation type="journal article" date="2019" name="Nat. Ecol. Evol.">
        <title>Megaphylogeny resolves global patterns of mushroom evolution.</title>
        <authorList>
            <person name="Varga T."/>
            <person name="Krizsan K."/>
            <person name="Foldi C."/>
            <person name="Dima B."/>
            <person name="Sanchez-Garcia M."/>
            <person name="Sanchez-Ramirez S."/>
            <person name="Szollosi G.J."/>
            <person name="Szarkandi J.G."/>
            <person name="Papp V."/>
            <person name="Albert L."/>
            <person name="Andreopoulos W."/>
            <person name="Angelini C."/>
            <person name="Antonin V."/>
            <person name="Barry K.W."/>
            <person name="Bougher N.L."/>
            <person name="Buchanan P."/>
            <person name="Buyck B."/>
            <person name="Bense V."/>
            <person name="Catcheside P."/>
            <person name="Chovatia M."/>
            <person name="Cooper J."/>
            <person name="Damon W."/>
            <person name="Desjardin D."/>
            <person name="Finy P."/>
            <person name="Geml J."/>
            <person name="Haridas S."/>
            <person name="Hughes K."/>
            <person name="Justo A."/>
            <person name="Karasinski D."/>
            <person name="Kautmanova I."/>
            <person name="Kiss B."/>
            <person name="Kocsube S."/>
            <person name="Kotiranta H."/>
            <person name="LaButti K.M."/>
            <person name="Lechner B.E."/>
            <person name="Liimatainen K."/>
            <person name="Lipzen A."/>
            <person name="Lukacs Z."/>
            <person name="Mihaltcheva S."/>
            <person name="Morgado L.N."/>
            <person name="Niskanen T."/>
            <person name="Noordeloos M.E."/>
            <person name="Ohm R.A."/>
            <person name="Ortiz-Santana B."/>
            <person name="Ovrebo C."/>
            <person name="Racz N."/>
            <person name="Riley R."/>
            <person name="Savchenko A."/>
            <person name="Shiryaev A."/>
            <person name="Soop K."/>
            <person name="Spirin V."/>
            <person name="Szebenyi C."/>
            <person name="Tomsovsky M."/>
            <person name="Tulloss R.E."/>
            <person name="Uehling J."/>
            <person name="Grigoriev I.V."/>
            <person name="Vagvolgyi C."/>
            <person name="Papp T."/>
            <person name="Martin F.M."/>
            <person name="Miettinen O."/>
            <person name="Hibbett D.S."/>
            <person name="Nagy L.G."/>
        </authorList>
    </citation>
    <scope>NUCLEOTIDE SEQUENCE [LARGE SCALE GENOMIC DNA]</scope>
    <source>
        <strain evidence="2 3">CBS 309.79</strain>
    </source>
</reference>